<feature type="transmembrane region" description="Helical" evidence="1">
    <location>
        <begin position="373"/>
        <end position="397"/>
    </location>
</feature>
<organism evidence="2 3">
    <name type="scientific">Paenibacillus alginolyticus</name>
    <dbReference type="NCBI Taxonomy" id="59839"/>
    <lineage>
        <taxon>Bacteria</taxon>
        <taxon>Bacillati</taxon>
        <taxon>Bacillota</taxon>
        <taxon>Bacilli</taxon>
        <taxon>Bacillales</taxon>
        <taxon>Paenibacillaceae</taxon>
        <taxon>Paenibacillus</taxon>
    </lineage>
</organism>
<reference evidence="2 3" key="1">
    <citation type="submission" date="2022-05" db="EMBL/GenBank/DDBJ databases">
        <title>Genome Sequencing of Bee-Associated Microbes.</title>
        <authorList>
            <person name="Dunlap C."/>
        </authorList>
    </citation>
    <scope>NUCLEOTIDE SEQUENCE [LARGE SCALE GENOMIC DNA]</scope>
    <source>
        <strain evidence="2 3">NRRL B-14421</strain>
    </source>
</reference>
<feature type="transmembrane region" description="Helical" evidence="1">
    <location>
        <begin position="196"/>
        <end position="220"/>
    </location>
</feature>
<keyword evidence="1" id="KW-1133">Transmembrane helix</keyword>
<protein>
    <submittedName>
        <fullName evidence="2">Exopolysaccharide Pel transporter PelG</fullName>
    </submittedName>
</protein>
<dbReference type="InterPro" id="IPR031617">
    <property type="entry name" value="PelG"/>
</dbReference>
<feature type="transmembrane region" description="Helical" evidence="1">
    <location>
        <begin position="282"/>
        <end position="305"/>
    </location>
</feature>
<feature type="transmembrane region" description="Helical" evidence="1">
    <location>
        <begin position="137"/>
        <end position="156"/>
    </location>
</feature>
<feature type="transmembrane region" description="Helical" evidence="1">
    <location>
        <begin position="240"/>
        <end position="261"/>
    </location>
</feature>
<feature type="transmembrane region" description="Helical" evidence="1">
    <location>
        <begin position="162"/>
        <end position="184"/>
    </location>
</feature>
<name>A0ABT4GEF9_9BACL</name>
<evidence type="ECO:0000256" key="1">
    <source>
        <dbReference type="SAM" id="Phobius"/>
    </source>
</evidence>
<evidence type="ECO:0000313" key="2">
    <source>
        <dbReference type="EMBL" id="MCY9694567.1"/>
    </source>
</evidence>
<evidence type="ECO:0000313" key="3">
    <source>
        <dbReference type="Proteomes" id="UP001527099"/>
    </source>
</evidence>
<keyword evidence="1" id="KW-0472">Membrane</keyword>
<feature type="transmembrane region" description="Helical" evidence="1">
    <location>
        <begin position="23"/>
        <end position="50"/>
    </location>
</feature>
<dbReference type="EMBL" id="JAMDMX010000050">
    <property type="protein sequence ID" value="MCY9694567.1"/>
    <property type="molecule type" value="Genomic_DNA"/>
</dbReference>
<accession>A0ABT4GEF9</accession>
<feature type="transmembrane region" description="Helical" evidence="1">
    <location>
        <begin position="428"/>
        <end position="446"/>
    </location>
</feature>
<proteinExistence type="predicted"/>
<sequence>MAGIGFTLQKLFRDDYLTLRVRAYTYASFIAAGPWMISVGSIALINFMLVHFGHIVDAQRQLFIVTVSYCFIFSQILSGGWQLSVTRYLADHFFQNRLEVVTPTYVGISRIILGISLIIAVIFYWSSPLSMVYKVTSVLLFFMVGQIWLAMVFLTAAKDYKIISYSFLAGVLVSIIGVIILQRYPIAFEQHEQATNILLGFSCGILLTMSMLVFVLLRSFPAKEATNPYGFLHYVDKYPSLLWIGFLYNMGVWTHNIIIWLGPSGVRIEETFRYSPIYDTPVFLANLTIIPSLVLFVVSVETQFYDKYKTFYGYVTHGGTLEMITKAKTRMVEVLWRELYRLTKLQGLLTLFIILISHMLLERLGLQEIVIDIFKMCALGALMNSIMLINILIMLYFEDRKGAVITGGIYFTFNVILTFALLPLGFDYYGFSYFLAGLAAYSWSGFRLLTFLKRIEVHTFISQSIIYKEVRGFFTRLSEKAYWRF</sequence>
<feature type="transmembrane region" description="Helical" evidence="1">
    <location>
        <begin position="404"/>
        <end position="422"/>
    </location>
</feature>
<feature type="transmembrane region" description="Helical" evidence="1">
    <location>
        <begin position="339"/>
        <end position="361"/>
    </location>
</feature>
<keyword evidence="1" id="KW-0812">Transmembrane</keyword>
<gene>
    <name evidence="2" type="primary">pelG</name>
    <name evidence="2" type="ORF">M5X19_16870</name>
</gene>
<dbReference type="RefSeq" id="WP_268616231.1">
    <property type="nucleotide sequence ID" value="NZ_JAMDMX010000050.1"/>
</dbReference>
<dbReference type="Pfam" id="PF16933">
    <property type="entry name" value="PelG"/>
    <property type="match status" value="1"/>
</dbReference>
<comment type="caution">
    <text evidence="2">The sequence shown here is derived from an EMBL/GenBank/DDBJ whole genome shotgun (WGS) entry which is preliminary data.</text>
</comment>
<feature type="transmembrane region" description="Helical" evidence="1">
    <location>
        <begin position="62"/>
        <end position="84"/>
    </location>
</feature>
<feature type="transmembrane region" description="Helical" evidence="1">
    <location>
        <begin position="104"/>
        <end position="125"/>
    </location>
</feature>
<dbReference type="Proteomes" id="UP001527099">
    <property type="component" value="Unassembled WGS sequence"/>
</dbReference>
<keyword evidence="3" id="KW-1185">Reference proteome</keyword>